<comment type="caution">
    <text evidence="1">The sequence shown here is derived from an EMBL/GenBank/DDBJ whole genome shotgun (WGS) entry which is preliminary data.</text>
</comment>
<sequence length="148" mass="15607">MPSYEDTVRAWSDGGDEPTQLLPVTPPSRGTSRQVWIVAIAAAAGVLAIIALGFLLLVPEKTTVPPLVPITSVTTPSTSAPVSSSLSPSAPPSSTETVTETVTATTYLPAPAITPTTDAPPSTTTTDPNDIWRACRQMHPHRWCNGYR</sequence>
<reference evidence="1 2" key="1">
    <citation type="submission" date="2016-10" db="EMBL/GenBank/DDBJ databases">
        <title>Evaluation of Human, Veterinary and Environmental Mycobacterium chelonae Isolates by Core Genome Phylogenomic Analysis, Targeted Gene Comparison, and Anti-microbial Susceptibility Patterns: A Tale of Mistaken Identities.</title>
        <authorList>
            <person name="Fogelson S.B."/>
            <person name="Camus A.C."/>
            <person name="Lorenz W."/>
            <person name="Vasireddy R."/>
            <person name="Vasireddy S."/>
            <person name="Smith T."/>
            <person name="Brown-Elliott B.A."/>
            <person name="Wallace R.J.Jr."/>
            <person name="Hasan N.A."/>
            <person name="Reischl U."/>
            <person name="Sanchez S."/>
        </authorList>
    </citation>
    <scope>NUCLEOTIDE SEQUENCE [LARGE SCALE GENOMIC DNA]</scope>
    <source>
        <strain evidence="1 2">15515</strain>
    </source>
</reference>
<accession>A0A1S1KQW5</accession>
<dbReference type="RefSeq" id="WP_057968196.1">
    <property type="nucleotide sequence ID" value="NZ_JAAOOU010000001.1"/>
</dbReference>
<protein>
    <submittedName>
        <fullName evidence="1">Uncharacterized protein</fullName>
    </submittedName>
</protein>
<evidence type="ECO:0000313" key="1">
    <source>
        <dbReference type="EMBL" id="OHU60085.1"/>
    </source>
</evidence>
<gene>
    <name evidence="1" type="ORF">BKG82_06205</name>
</gene>
<dbReference type="EMBL" id="MLIQ01000011">
    <property type="protein sequence ID" value="OHU60085.1"/>
    <property type="molecule type" value="Genomic_DNA"/>
</dbReference>
<dbReference type="AlphaFoldDB" id="A0A1S1KQW5"/>
<name>A0A1S1KQW5_MYCCH</name>
<proteinExistence type="predicted"/>
<evidence type="ECO:0000313" key="2">
    <source>
        <dbReference type="Proteomes" id="UP000180043"/>
    </source>
</evidence>
<dbReference type="Proteomes" id="UP000180043">
    <property type="component" value="Unassembled WGS sequence"/>
</dbReference>
<organism evidence="1 2">
    <name type="scientific">Mycobacteroides chelonae</name>
    <name type="common">Mycobacterium chelonae</name>
    <dbReference type="NCBI Taxonomy" id="1774"/>
    <lineage>
        <taxon>Bacteria</taxon>
        <taxon>Bacillati</taxon>
        <taxon>Actinomycetota</taxon>
        <taxon>Actinomycetes</taxon>
        <taxon>Mycobacteriales</taxon>
        <taxon>Mycobacteriaceae</taxon>
        <taxon>Mycobacteroides</taxon>
    </lineage>
</organism>